<dbReference type="Pfam" id="PF05930">
    <property type="entry name" value="Phage_AlpA"/>
    <property type="match status" value="1"/>
</dbReference>
<gene>
    <name evidence="1" type="ORF">BW685_07440</name>
</gene>
<dbReference type="EMBL" id="MTJZ01000008">
    <property type="protein sequence ID" value="OMG73856.1"/>
    <property type="molecule type" value="Genomic_DNA"/>
</dbReference>
<dbReference type="PANTHER" id="PTHR36154">
    <property type="entry name" value="DNA-BINDING TRANSCRIPTIONAL ACTIVATOR ALPA"/>
    <property type="match status" value="1"/>
</dbReference>
<accession>A0A1R1JER5</accession>
<dbReference type="RefSeq" id="WP_076475378.1">
    <property type="nucleotide sequence ID" value="NZ_MTJZ01000008.1"/>
</dbReference>
<dbReference type="PANTHER" id="PTHR36154:SF1">
    <property type="entry name" value="DNA-BINDING TRANSCRIPTIONAL ACTIVATOR ALPA"/>
    <property type="match status" value="1"/>
</dbReference>
<dbReference type="Proteomes" id="UP000187194">
    <property type="component" value="Unassembled WGS sequence"/>
</dbReference>
<proteinExistence type="predicted"/>
<reference evidence="1 2" key="1">
    <citation type="submission" date="2017-01" db="EMBL/GenBank/DDBJ databases">
        <title>Phylogeographic, genomic and meropenem susceptibility analysis of Burkholderia ubonensis.</title>
        <authorList>
            <person name="Price E.P."/>
            <person name="Sarovich D.S."/>
            <person name="Webb J.R."/>
            <person name="Hall C.M."/>
            <person name="Sahl J.W."/>
            <person name="Kaestli M."/>
            <person name="Mayo M."/>
            <person name="Harrington G."/>
            <person name="Baker A.L."/>
            <person name="Sidak-Loftis L.C."/>
            <person name="Lummis M."/>
            <person name="Schupp J.M."/>
            <person name="Gillece J.D."/>
            <person name="Tuanyok A."/>
            <person name="Warner J."/>
            <person name="Busch J.D."/>
            <person name="Keim P."/>
            <person name="Currie B.J."/>
            <person name="Wagner D.M."/>
        </authorList>
    </citation>
    <scope>NUCLEOTIDE SEQUENCE [LARGE SCALE GENOMIC DNA]</scope>
    <source>
        <strain evidence="1 2">A21</strain>
    </source>
</reference>
<sequence length="78" mass="8711">MQQNELNASGAPERLIRIGEVQFRTQLSKTEIYRRINAGKFPAAVKLGLRAVAWREADVSGWIRSLPQHQDASSNGGY</sequence>
<evidence type="ECO:0000313" key="1">
    <source>
        <dbReference type="EMBL" id="OMG73856.1"/>
    </source>
</evidence>
<organism evidence="1 2">
    <name type="scientific">Burkholderia ubonensis</name>
    <dbReference type="NCBI Taxonomy" id="101571"/>
    <lineage>
        <taxon>Bacteria</taxon>
        <taxon>Pseudomonadati</taxon>
        <taxon>Pseudomonadota</taxon>
        <taxon>Betaproteobacteria</taxon>
        <taxon>Burkholderiales</taxon>
        <taxon>Burkholderiaceae</taxon>
        <taxon>Burkholderia</taxon>
        <taxon>Burkholderia cepacia complex</taxon>
    </lineage>
</organism>
<name>A0A1R1JER5_9BURK</name>
<dbReference type="InterPro" id="IPR052931">
    <property type="entry name" value="Prophage_regulatory_activator"/>
</dbReference>
<dbReference type="InterPro" id="IPR010260">
    <property type="entry name" value="AlpA"/>
</dbReference>
<evidence type="ECO:0000313" key="2">
    <source>
        <dbReference type="Proteomes" id="UP000187194"/>
    </source>
</evidence>
<dbReference type="Gene3D" id="1.10.238.160">
    <property type="match status" value="1"/>
</dbReference>
<protein>
    <recommendedName>
        <fullName evidence="3">AlpA family phage regulatory protein</fullName>
    </recommendedName>
</protein>
<evidence type="ECO:0008006" key="3">
    <source>
        <dbReference type="Google" id="ProtNLM"/>
    </source>
</evidence>
<comment type="caution">
    <text evidence="1">The sequence shown here is derived from an EMBL/GenBank/DDBJ whole genome shotgun (WGS) entry which is preliminary data.</text>
</comment>
<dbReference type="AlphaFoldDB" id="A0A1R1JER5"/>